<evidence type="ECO:0008006" key="4">
    <source>
        <dbReference type="Google" id="ProtNLM"/>
    </source>
</evidence>
<evidence type="ECO:0000313" key="2">
    <source>
        <dbReference type="EMBL" id="QCC52963.1"/>
    </source>
</evidence>
<accession>A0A4D6HGH0</accession>
<keyword evidence="3" id="KW-1185">Reference proteome</keyword>
<dbReference type="STRING" id="1457250.GCA_000755225_00411"/>
<dbReference type="EMBL" id="CP031310">
    <property type="protein sequence ID" value="QCC52963.1"/>
    <property type="molecule type" value="Genomic_DNA"/>
</dbReference>
<dbReference type="AlphaFoldDB" id="A0A4D6HGH0"/>
<feature type="transmembrane region" description="Helical" evidence="1">
    <location>
        <begin position="388"/>
        <end position="412"/>
    </location>
</feature>
<evidence type="ECO:0000256" key="1">
    <source>
        <dbReference type="SAM" id="Phobius"/>
    </source>
</evidence>
<feature type="transmembrane region" description="Helical" evidence="1">
    <location>
        <begin position="70"/>
        <end position="92"/>
    </location>
</feature>
<gene>
    <name evidence="2" type="ORF">DV733_12380</name>
</gene>
<evidence type="ECO:0000313" key="3">
    <source>
        <dbReference type="Proteomes" id="UP000296706"/>
    </source>
</evidence>
<feature type="transmembrane region" description="Helical" evidence="1">
    <location>
        <begin position="112"/>
        <end position="131"/>
    </location>
</feature>
<organism evidence="2 3">
    <name type="scientific">Halapricum salinum</name>
    <dbReference type="NCBI Taxonomy" id="1457250"/>
    <lineage>
        <taxon>Archaea</taxon>
        <taxon>Methanobacteriati</taxon>
        <taxon>Methanobacteriota</taxon>
        <taxon>Stenosarchaea group</taxon>
        <taxon>Halobacteria</taxon>
        <taxon>Halobacteriales</taxon>
        <taxon>Haloarculaceae</taxon>
        <taxon>Halapricum</taxon>
    </lineage>
</organism>
<keyword evidence="1" id="KW-0472">Membrane</keyword>
<proteinExistence type="predicted"/>
<protein>
    <recommendedName>
        <fullName evidence="4">Fenitrothion hydrolase</fullName>
    </recommendedName>
</protein>
<feature type="transmembrane region" description="Helical" evidence="1">
    <location>
        <begin position="152"/>
        <end position="175"/>
    </location>
</feature>
<keyword evidence="1" id="KW-0812">Transmembrane</keyword>
<dbReference type="KEGG" id="hsn:DV733_12380"/>
<name>A0A4D6HGH0_9EURY</name>
<feature type="transmembrane region" description="Helical" evidence="1">
    <location>
        <begin position="301"/>
        <end position="322"/>
    </location>
</feature>
<feature type="transmembrane region" description="Helical" evidence="1">
    <location>
        <begin position="424"/>
        <end position="444"/>
    </location>
</feature>
<sequence>MVFGLVALFPGVASAHEVSGSRLQTPLPLSVLLAGAGVTVASTALWLAVTDRTPAATDGRARSLTVPASVARPLSVAVTALFLAGVASVLVFGFVGRQVAAENVATVFTWPLWFRGLALLALVFGTAWQLLSPWRAIYRGLAWLEGGQFAVLGTYPAALGAWPAVVGFVALVGITENLTVIPRSPRLTGVVVAAYGLAMVAGATLFGTAWLRHADPLGVFYRLFGRVAPLAFDRGERGGYTVSLRSPWTGCLDPFASVSLVVFAIATVYTVSFDGFTETRAYQTVLFDLRGLLGTGPETSILLYVFGLAGFVLTFAAASWAVERLGGSPDRNWVTAARWFAPTVLPIAGAYEVAHNYPYVIRNLGTLVSMSVPGVESVDVLGWLSVSLFWGSQVVLVVAGHVVAVVAAHAVARSRYDSPAAARRGHLPLVVLMIGYTVLSLWIISQPVVG</sequence>
<feature type="transmembrane region" description="Helical" evidence="1">
    <location>
        <begin position="187"/>
        <end position="211"/>
    </location>
</feature>
<reference evidence="2 3" key="1">
    <citation type="journal article" date="2019" name="Nat. Commun.">
        <title>A new type of DNA phosphorothioation-based antiviral system in archaea.</title>
        <authorList>
            <person name="Xiong L."/>
            <person name="Liu S."/>
            <person name="Chen S."/>
            <person name="Xiao Y."/>
            <person name="Zhu B."/>
            <person name="Gao Y."/>
            <person name="Zhang Y."/>
            <person name="Chen B."/>
            <person name="Luo J."/>
            <person name="Deng Z."/>
            <person name="Chen X."/>
            <person name="Wang L."/>
            <person name="Chen S."/>
        </authorList>
    </citation>
    <scope>NUCLEOTIDE SEQUENCE [LARGE SCALE GENOMIC DNA]</scope>
    <source>
        <strain evidence="2 3">CBA1105</strain>
    </source>
</reference>
<keyword evidence="1" id="KW-1133">Transmembrane helix</keyword>
<dbReference type="Proteomes" id="UP000296706">
    <property type="component" value="Chromosome"/>
</dbReference>
<feature type="transmembrane region" description="Helical" evidence="1">
    <location>
        <begin position="31"/>
        <end position="49"/>
    </location>
</feature>